<dbReference type="Gene3D" id="3.40.50.1100">
    <property type="match status" value="1"/>
</dbReference>
<dbReference type="GO" id="GO:0052684">
    <property type="term" value="F:L-serine hydro-lyase (adding indole, L-tryptophan-forming) activity"/>
    <property type="evidence" value="ECO:0007669"/>
    <property type="project" value="TreeGrafter"/>
</dbReference>
<dbReference type="EC" id="4.2.1.20" evidence="3"/>
<proteinExistence type="predicted"/>
<dbReference type="AlphaFoldDB" id="Q6N9F3"/>
<dbReference type="GO" id="GO:0005737">
    <property type="term" value="C:cytoplasm"/>
    <property type="evidence" value="ECO:0007669"/>
    <property type="project" value="TreeGrafter"/>
</dbReference>
<gene>
    <name evidence="3" type="ordered locus">RPA1596</name>
</gene>
<dbReference type="GO" id="GO:0004834">
    <property type="term" value="F:tryptophan synthase activity"/>
    <property type="evidence" value="ECO:0007669"/>
    <property type="project" value="UniProtKB-EC"/>
</dbReference>
<keyword evidence="2" id="KW-0663">Pyridoxal phosphate</keyword>
<dbReference type="eggNOG" id="COG1350">
    <property type="taxonomic scope" value="Bacteria"/>
</dbReference>
<keyword evidence="3" id="KW-0456">Lyase</keyword>
<accession>Q6N9F3</accession>
<dbReference type="EMBL" id="BX572598">
    <property type="protein sequence ID" value="CAE27037.1"/>
    <property type="molecule type" value="Genomic_DNA"/>
</dbReference>
<dbReference type="SUPFAM" id="SSF53686">
    <property type="entry name" value="Tryptophan synthase beta subunit-like PLP-dependent enzymes"/>
    <property type="match status" value="1"/>
</dbReference>
<dbReference type="PANTHER" id="PTHR48077">
    <property type="entry name" value="TRYPTOPHAN SYNTHASE-RELATED"/>
    <property type="match status" value="1"/>
</dbReference>
<protein>
    <submittedName>
        <fullName evidence="3">Possible tryptophan synthase beta chain</fullName>
        <ecNumber evidence="3">4.2.1.20</ecNumber>
    </submittedName>
</protein>
<dbReference type="PANTHER" id="PTHR48077:SF6">
    <property type="entry name" value="TRYPTOPHAN SYNTHASE"/>
    <property type="match status" value="1"/>
</dbReference>
<reference evidence="3" key="1">
    <citation type="journal article" date="2004" name="Nat. Biotechnol.">
        <title>Complete genome sequence of the metabolically versatile photosynthetic bacterium Rhodopseudomonas palustris.</title>
        <authorList>
            <person name="Larimer F.W."/>
            <person name="Chain P."/>
            <person name="Hauser L."/>
            <person name="Lamerdin J."/>
            <person name="Malfatti S."/>
            <person name="Do L."/>
            <person name="Land M.L."/>
            <person name="Pelletier D.A."/>
            <person name="Beatty J.T."/>
            <person name="Lang A.S."/>
            <person name="Tabita F.R."/>
            <person name="Gibson J.L."/>
            <person name="Hanson T.E."/>
            <person name="Bobst C."/>
            <person name="Torres J.L."/>
            <person name="Peres C."/>
            <person name="Harrison F.H."/>
            <person name="Gibson J."/>
            <person name="Harwood C.S."/>
        </authorList>
    </citation>
    <scope>NUCLEOTIDE SEQUENCE [LARGE SCALE GENOMIC DNA]</scope>
    <source>
        <strain evidence="3">CGA009</strain>
    </source>
</reference>
<evidence type="ECO:0000256" key="1">
    <source>
        <dbReference type="ARBA" id="ARBA00001933"/>
    </source>
</evidence>
<comment type="cofactor">
    <cofactor evidence="1">
        <name>pyridoxal 5'-phosphate</name>
        <dbReference type="ChEBI" id="CHEBI:597326"/>
    </cofactor>
</comment>
<dbReference type="STRING" id="258594.RPA1596"/>
<organism evidence="3">
    <name type="scientific">Rhodopseudomonas palustris (strain ATCC BAA-98 / CGA009)</name>
    <dbReference type="NCBI Taxonomy" id="258594"/>
    <lineage>
        <taxon>Bacteria</taxon>
        <taxon>Pseudomonadati</taxon>
        <taxon>Pseudomonadota</taxon>
        <taxon>Alphaproteobacteria</taxon>
        <taxon>Hyphomicrobiales</taxon>
        <taxon>Nitrobacteraceae</taxon>
        <taxon>Rhodopseudomonas</taxon>
    </lineage>
</organism>
<sequence>MASGYWSRRRKAHSEGGRYCEVRLIEARAYKQVGCFEAGVQFARTEGIVPAPESTHAVRCAIDEALRCKEEGKSETILFNLSGHGHFDMQAYINYFEGKLVDQDYDEADLATALAGLPAVAA</sequence>
<evidence type="ECO:0000256" key="2">
    <source>
        <dbReference type="ARBA" id="ARBA00022898"/>
    </source>
</evidence>
<dbReference type="InterPro" id="IPR036052">
    <property type="entry name" value="TrpB-like_PALP_sf"/>
</dbReference>
<evidence type="ECO:0000313" key="3">
    <source>
        <dbReference type="EMBL" id="CAE27037.1"/>
    </source>
</evidence>
<dbReference type="HOGENOM" id="CLU_131216_1_0_5"/>
<name>Q6N9F3_RHOPA</name>
<dbReference type="InterPro" id="IPR023026">
    <property type="entry name" value="Trp_synth_beta/beta-like"/>
</dbReference>